<accession>A0ACC0XJ57</accession>
<reference evidence="2" key="1">
    <citation type="journal article" date="2023" name="G3 (Bethesda)">
        <title>Genome assembly and association tests identify interacting loci associated with vigor, precocity, and sex in interspecific pistachio rootstocks.</title>
        <authorList>
            <person name="Palmer W."/>
            <person name="Jacygrad E."/>
            <person name="Sagayaradj S."/>
            <person name="Cavanaugh K."/>
            <person name="Han R."/>
            <person name="Bertier L."/>
            <person name="Beede B."/>
            <person name="Kafkas S."/>
            <person name="Golino D."/>
            <person name="Preece J."/>
            <person name="Michelmore R."/>
        </authorList>
    </citation>
    <scope>NUCLEOTIDE SEQUENCE [LARGE SCALE GENOMIC DNA]</scope>
</reference>
<gene>
    <name evidence="1" type="ORF">Pint_11955</name>
</gene>
<dbReference type="Proteomes" id="UP001163603">
    <property type="component" value="Chromosome 12"/>
</dbReference>
<keyword evidence="2" id="KW-1185">Reference proteome</keyword>
<evidence type="ECO:0000313" key="2">
    <source>
        <dbReference type="Proteomes" id="UP001163603"/>
    </source>
</evidence>
<organism evidence="1 2">
    <name type="scientific">Pistacia integerrima</name>
    <dbReference type="NCBI Taxonomy" id="434235"/>
    <lineage>
        <taxon>Eukaryota</taxon>
        <taxon>Viridiplantae</taxon>
        <taxon>Streptophyta</taxon>
        <taxon>Embryophyta</taxon>
        <taxon>Tracheophyta</taxon>
        <taxon>Spermatophyta</taxon>
        <taxon>Magnoliopsida</taxon>
        <taxon>eudicotyledons</taxon>
        <taxon>Gunneridae</taxon>
        <taxon>Pentapetalae</taxon>
        <taxon>rosids</taxon>
        <taxon>malvids</taxon>
        <taxon>Sapindales</taxon>
        <taxon>Anacardiaceae</taxon>
        <taxon>Pistacia</taxon>
    </lineage>
</organism>
<proteinExistence type="predicted"/>
<comment type="caution">
    <text evidence="1">The sequence shown here is derived from an EMBL/GenBank/DDBJ whole genome shotgun (WGS) entry which is preliminary data.</text>
</comment>
<dbReference type="EMBL" id="CM047747">
    <property type="protein sequence ID" value="KAJ0017176.1"/>
    <property type="molecule type" value="Genomic_DNA"/>
</dbReference>
<evidence type="ECO:0000313" key="1">
    <source>
        <dbReference type="EMBL" id="KAJ0017176.1"/>
    </source>
</evidence>
<sequence length="429" mass="48241">MANGNLNPLSVPIPIFTGRKYDTWRIKMETNFLSQDLWDIVNEGISIPESTSTLSEQQQKQLKESSQKNAAALYILQQAVEDDIFSKIYAVKTAKEAWTALKEKFQGNTQPTALSDEDKEKVEAECKKHLPLYQAILKGNIGTVRELCDKDKDALKARITVNWDTALHVAVGIGTGKAYDVVEYLLDKMSIGDQQLAWENKAGNTILSIAAIVGNIPAASMILHKDIYKTLILDPNNPKRMPLIEAARHGQKKMIKYLLPFSNGYLDYADLTRFSDGSGFSFLNSLIIAGFYEKRETDQALQLVKHLCMEIAKSSDHSSILKGPFLLAAELGVCEVMEEIIESYPDAIWFTNENNHNILHLAVMNRQKKVLRLISGRSGYKHMLLQSQDIDKNNVLHLAGKPKSKSNQLSSAALNMQQELQWFKVRLLM</sequence>
<protein>
    <submittedName>
        <fullName evidence="1">Uncharacterized protein</fullName>
    </submittedName>
</protein>
<name>A0ACC0XJ57_9ROSI</name>